<feature type="compositionally biased region" description="Acidic residues" evidence="1">
    <location>
        <begin position="949"/>
        <end position="958"/>
    </location>
</feature>
<feature type="compositionally biased region" description="Basic and acidic residues" evidence="1">
    <location>
        <begin position="92"/>
        <end position="101"/>
    </location>
</feature>
<dbReference type="AlphaFoldDB" id="A0AAV6VH89"/>
<feature type="domain" description="CSD" evidence="2">
    <location>
        <begin position="237"/>
        <end position="292"/>
    </location>
</feature>
<evidence type="ECO:0000259" key="3">
    <source>
        <dbReference type="Pfam" id="PF23713"/>
    </source>
</evidence>
<feature type="compositionally biased region" description="Low complexity" evidence="1">
    <location>
        <begin position="547"/>
        <end position="563"/>
    </location>
</feature>
<protein>
    <submittedName>
        <fullName evidence="4">Uncharacterized protein</fullName>
    </submittedName>
</protein>
<comment type="caution">
    <text evidence="4">The sequence shown here is derived from an EMBL/GenBank/DDBJ whole genome shotgun (WGS) entry which is preliminary data.</text>
</comment>
<dbReference type="InterPro" id="IPR012340">
    <property type="entry name" value="NA-bd_OB-fold"/>
</dbReference>
<feature type="compositionally biased region" description="Polar residues" evidence="1">
    <location>
        <begin position="972"/>
        <end position="985"/>
    </location>
</feature>
<accession>A0AAV6VH89</accession>
<feature type="compositionally biased region" description="Polar residues" evidence="1">
    <location>
        <begin position="498"/>
        <end position="513"/>
    </location>
</feature>
<dbReference type="InterPro" id="IPR056589">
    <property type="entry name" value="WH_Egal-1"/>
</dbReference>
<dbReference type="Proteomes" id="UP000827092">
    <property type="component" value="Unassembled WGS sequence"/>
</dbReference>
<organism evidence="4 5">
    <name type="scientific">Oedothorax gibbosus</name>
    <dbReference type="NCBI Taxonomy" id="931172"/>
    <lineage>
        <taxon>Eukaryota</taxon>
        <taxon>Metazoa</taxon>
        <taxon>Ecdysozoa</taxon>
        <taxon>Arthropoda</taxon>
        <taxon>Chelicerata</taxon>
        <taxon>Arachnida</taxon>
        <taxon>Araneae</taxon>
        <taxon>Araneomorphae</taxon>
        <taxon>Entelegynae</taxon>
        <taxon>Araneoidea</taxon>
        <taxon>Linyphiidae</taxon>
        <taxon>Erigoninae</taxon>
        <taxon>Oedothorax</taxon>
    </lineage>
</organism>
<feature type="compositionally biased region" description="Basic residues" evidence="1">
    <location>
        <begin position="592"/>
        <end position="602"/>
    </location>
</feature>
<evidence type="ECO:0000313" key="4">
    <source>
        <dbReference type="EMBL" id="KAG8195011.1"/>
    </source>
</evidence>
<dbReference type="Pfam" id="PF00313">
    <property type="entry name" value="CSD"/>
    <property type="match status" value="1"/>
</dbReference>
<dbReference type="Pfam" id="PF23713">
    <property type="entry name" value="WHD_Egal"/>
    <property type="match status" value="1"/>
</dbReference>
<evidence type="ECO:0000259" key="2">
    <source>
        <dbReference type="Pfam" id="PF00313"/>
    </source>
</evidence>
<dbReference type="SUPFAM" id="SSF50249">
    <property type="entry name" value="Nucleic acid-binding proteins"/>
    <property type="match status" value="1"/>
</dbReference>
<reference evidence="4 5" key="1">
    <citation type="journal article" date="2022" name="Nat. Ecol. Evol.">
        <title>A masculinizing supergene underlies an exaggerated male reproductive morph in a spider.</title>
        <authorList>
            <person name="Hendrickx F."/>
            <person name="De Corte Z."/>
            <person name="Sonet G."/>
            <person name="Van Belleghem S.M."/>
            <person name="Kostlbacher S."/>
            <person name="Vangestel C."/>
        </authorList>
    </citation>
    <scope>NUCLEOTIDE SEQUENCE [LARGE SCALE GENOMIC DNA]</scope>
    <source>
        <strain evidence="4">W744_W776</strain>
    </source>
</reference>
<dbReference type="CDD" id="cd04458">
    <property type="entry name" value="CSP_CDS"/>
    <property type="match status" value="1"/>
</dbReference>
<gene>
    <name evidence="4" type="ORF">JTE90_008183</name>
</gene>
<feature type="compositionally biased region" description="Low complexity" evidence="1">
    <location>
        <begin position="474"/>
        <end position="483"/>
    </location>
</feature>
<dbReference type="EMBL" id="JAFNEN010000095">
    <property type="protein sequence ID" value="KAG8195011.1"/>
    <property type="molecule type" value="Genomic_DNA"/>
</dbReference>
<proteinExistence type="predicted"/>
<feature type="region of interest" description="Disordered" evidence="1">
    <location>
        <begin position="930"/>
        <end position="989"/>
    </location>
</feature>
<feature type="region of interest" description="Disordered" evidence="1">
    <location>
        <begin position="459"/>
        <end position="605"/>
    </location>
</feature>
<dbReference type="Gene3D" id="2.40.50.140">
    <property type="entry name" value="Nucleic acid-binding proteins"/>
    <property type="match status" value="1"/>
</dbReference>
<dbReference type="InterPro" id="IPR002059">
    <property type="entry name" value="CSP_DNA-bd"/>
</dbReference>
<evidence type="ECO:0000313" key="5">
    <source>
        <dbReference type="Proteomes" id="UP000827092"/>
    </source>
</evidence>
<feature type="domain" description="Egal-1 winged helix" evidence="3">
    <location>
        <begin position="19"/>
        <end position="82"/>
    </location>
</feature>
<keyword evidence="5" id="KW-1185">Reference proteome</keyword>
<feature type="compositionally biased region" description="Polar residues" evidence="1">
    <location>
        <begin position="575"/>
        <end position="585"/>
    </location>
</feature>
<sequence length="1088" mass="121130">MTARVSSQFSHLDKTEAAYAEFIKEKIEKAGGQIKFQHIPGHLSQLDLSVREAIGSSPLDLRKFLKKHNELFTVDPEGFVTFQKPSGAPTENKSRNSRIDNNDNSNDVQSLFPPTLKEVPGVVIKVLPMYGFIAIKNPVKTSVYFTPNNVIDKGVKLNNDDKGLFLTDIPDFLPGKKVLINATKANTKLEAKYRATRVWTPSDVKNEVLVPDGFKPKVSKDGLYDPVSIEGSGKIQKVFDNFGFITNDSTQENIFFHKAKVSNVQNVMNLAKVFAPGDSVEFIAIRSSKKDKNVKWEASKVWFKKGKTQLFKMDSSKKVSSDCDLQSQKSGKKSFHQLLENEPGKVYPHSDSIVIKFGKQDAELADADSCPFYVHGTISNDVCWEFSDADKINFDAVRIKVAPGWKALLAWVGNRPNIDLNLDDFIELSDDDSASVNKKIISDKNTKVFENSEFSKMSRRNCSSDRSKVSRPGSANSRVSNSRSKSRSRSSIDKDYDLNSSNRSKTFTPSSVASQYSNSRSKSRSRSSIDKDYDLNSSNTSKRFTPSSVASQYSNSRSNSKSRSSVDRDYDLNSEDTMSTVSGDSRTNTFTRTRRRQRRPRHNASNVIQKVSSYSSLTDDVGLESDDSYSNQDTVEFRNSNVSRSDSGTNILSTATLKASSSFESLDLKECLKPNNEYQNWGDTPYPDEDQISTAGEDISCPNNDNRKHDNNLNPVKNSSEKKSSSQIQFLKEMFRDEENDDFFDAVQDNEAIDAEVKPQKPVGESSNVSNVDPENTDSLNAFADIMNQTDSEKEPVPEKKHSPSVKFLTNLEGTILNVYCKYADINHPKLVRPVCVLWSDLYHDGVPVADKFDDMKEIIERDQTIKFNCIQVVDDEGASWQKVTIAWRGQKPNVTDMTPQKYIRENFLKVSVPESDFDLGDCGASSQAIVPATQPQVPPPPKKFLTLAEDDQDEDSSSDNGDTVPQVDVENVSSTQNDVASISSVEEEDDLADAVGQMISSFSDSEADIRALSSNIINLVRSQMAKQKALEILPSSSISEVLQYCPEGEKRPSGSPPAKLKNEMRNSETQTIITGEVIAQSLFTLQG</sequence>
<evidence type="ECO:0000256" key="1">
    <source>
        <dbReference type="SAM" id="MobiDB-lite"/>
    </source>
</evidence>
<feature type="compositionally biased region" description="Polar residues" evidence="1">
    <location>
        <begin position="535"/>
        <end position="546"/>
    </location>
</feature>
<dbReference type="GO" id="GO:0003676">
    <property type="term" value="F:nucleic acid binding"/>
    <property type="evidence" value="ECO:0007669"/>
    <property type="project" value="InterPro"/>
</dbReference>
<feature type="region of interest" description="Disordered" evidence="1">
    <location>
        <begin position="679"/>
        <end position="725"/>
    </location>
</feature>
<feature type="region of interest" description="Disordered" evidence="1">
    <location>
        <begin position="83"/>
        <end position="112"/>
    </location>
</feature>
<name>A0AAV6VH89_9ARAC</name>